<sequence length="173" mass="19137">MFYFSLTHLSISFEFHAVTVTCPLKLNIVFIYRPPGTLREFLNELDTLISSFPNDGSPLFVLGDFNLLTSTFDSFLSNSFFPLLASFDLTLSQFPPTHKAGNTLDLIFTRGCLSTNLTATPLQVSDHYFVSFSVSLSSNPSHSAPSQMVMRCHNLRSLSSSMLSSLPSAKSFS</sequence>
<dbReference type="InterPro" id="IPR036691">
    <property type="entry name" value="Endo/exonu/phosph_ase_sf"/>
</dbReference>
<dbReference type="STRING" id="8022.A0A060W4E7"/>
<evidence type="ECO:0000313" key="2">
    <source>
        <dbReference type="EMBL" id="CDQ60124.1"/>
    </source>
</evidence>
<evidence type="ECO:0000259" key="1">
    <source>
        <dbReference type="Pfam" id="PF14529"/>
    </source>
</evidence>
<dbReference type="EMBL" id="FR904341">
    <property type="protein sequence ID" value="CDQ60124.1"/>
    <property type="molecule type" value="Genomic_DNA"/>
</dbReference>
<protein>
    <recommendedName>
        <fullName evidence="1">Endonuclease/exonuclease/phosphatase domain-containing protein</fullName>
    </recommendedName>
</protein>
<evidence type="ECO:0000313" key="3">
    <source>
        <dbReference type="Proteomes" id="UP000193380"/>
    </source>
</evidence>
<dbReference type="PaxDb" id="8022-A0A060W4E7"/>
<dbReference type="Proteomes" id="UP000193380">
    <property type="component" value="Unassembled WGS sequence"/>
</dbReference>
<name>A0A060W4E7_ONCMY</name>
<dbReference type="SUPFAM" id="SSF56219">
    <property type="entry name" value="DNase I-like"/>
    <property type="match status" value="1"/>
</dbReference>
<gene>
    <name evidence="2" type="ORF">GSONMT00081135001</name>
</gene>
<accession>A0A060W4E7</accession>
<reference evidence="2" key="1">
    <citation type="journal article" date="2014" name="Nat. Commun.">
        <title>The rainbow trout genome provides novel insights into evolution after whole-genome duplication in vertebrates.</title>
        <authorList>
            <person name="Berthelot C."/>
            <person name="Brunet F."/>
            <person name="Chalopin D."/>
            <person name="Juanchich A."/>
            <person name="Bernard M."/>
            <person name="Noel B."/>
            <person name="Bento P."/>
            <person name="Da Silva C."/>
            <person name="Labadie K."/>
            <person name="Alberti A."/>
            <person name="Aury J.M."/>
            <person name="Louis A."/>
            <person name="Dehais P."/>
            <person name="Bardou P."/>
            <person name="Montfort J."/>
            <person name="Klopp C."/>
            <person name="Cabau C."/>
            <person name="Gaspin C."/>
            <person name="Thorgaard G.H."/>
            <person name="Boussaha M."/>
            <person name="Quillet E."/>
            <person name="Guyomard R."/>
            <person name="Galiana D."/>
            <person name="Bobe J."/>
            <person name="Volff J.N."/>
            <person name="Genet C."/>
            <person name="Wincker P."/>
            <person name="Jaillon O."/>
            <person name="Roest Crollius H."/>
            <person name="Guiguen Y."/>
        </authorList>
    </citation>
    <scope>NUCLEOTIDE SEQUENCE [LARGE SCALE GENOMIC DNA]</scope>
</reference>
<dbReference type="GO" id="GO:0003824">
    <property type="term" value="F:catalytic activity"/>
    <property type="evidence" value="ECO:0007669"/>
    <property type="project" value="InterPro"/>
</dbReference>
<organism evidence="2 3">
    <name type="scientific">Oncorhynchus mykiss</name>
    <name type="common">Rainbow trout</name>
    <name type="synonym">Salmo gairdneri</name>
    <dbReference type="NCBI Taxonomy" id="8022"/>
    <lineage>
        <taxon>Eukaryota</taxon>
        <taxon>Metazoa</taxon>
        <taxon>Chordata</taxon>
        <taxon>Craniata</taxon>
        <taxon>Vertebrata</taxon>
        <taxon>Euteleostomi</taxon>
        <taxon>Actinopterygii</taxon>
        <taxon>Neopterygii</taxon>
        <taxon>Teleostei</taxon>
        <taxon>Protacanthopterygii</taxon>
        <taxon>Salmoniformes</taxon>
        <taxon>Salmonidae</taxon>
        <taxon>Salmoninae</taxon>
        <taxon>Oncorhynchus</taxon>
    </lineage>
</organism>
<dbReference type="PANTHER" id="PTHR33776">
    <property type="entry name" value="ENDO/EXONUCLEASE/PHOSPHATASE DOMAIN-CONTAINING PROTEIN"/>
    <property type="match status" value="1"/>
</dbReference>
<reference evidence="2" key="2">
    <citation type="submission" date="2014-03" db="EMBL/GenBank/DDBJ databases">
        <authorList>
            <person name="Genoscope - CEA"/>
        </authorList>
    </citation>
    <scope>NUCLEOTIDE SEQUENCE</scope>
</reference>
<dbReference type="AlphaFoldDB" id="A0A060W4E7"/>
<feature type="domain" description="Endonuclease/exonuclease/phosphatase" evidence="1">
    <location>
        <begin position="27"/>
        <end position="130"/>
    </location>
</feature>
<dbReference type="Gene3D" id="3.60.10.10">
    <property type="entry name" value="Endonuclease/exonuclease/phosphatase"/>
    <property type="match status" value="1"/>
</dbReference>
<dbReference type="PANTHER" id="PTHR33776:SF3">
    <property type="entry name" value="PHD-TYPE DOMAIN-CONTAINING PROTEIN"/>
    <property type="match status" value="1"/>
</dbReference>
<dbReference type="InterPro" id="IPR005135">
    <property type="entry name" value="Endo/exonuclease/phosphatase"/>
</dbReference>
<dbReference type="Pfam" id="PF14529">
    <property type="entry name" value="Exo_endo_phos_2"/>
    <property type="match status" value="1"/>
</dbReference>
<proteinExistence type="predicted"/>